<dbReference type="RefSeq" id="WP_136435727.1">
    <property type="nucleotide sequence ID" value="NZ_JBHSNS010000001.1"/>
</dbReference>
<accession>A0ABW0ZH98</accession>
<organism evidence="1 2">
    <name type="scientific">Nocardioides vastitatis</name>
    <dbReference type="NCBI Taxonomy" id="2568655"/>
    <lineage>
        <taxon>Bacteria</taxon>
        <taxon>Bacillati</taxon>
        <taxon>Actinomycetota</taxon>
        <taxon>Actinomycetes</taxon>
        <taxon>Propionibacteriales</taxon>
        <taxon>Nocardioidaceae</taxon>
        <taxon>Nocardioides</taxon>
    </lineage>
</organism>
<name>A0ABW0ZH98_9ACTN</name>
<reference evidence="2" key="1">
    <citation type="journal article" date="2019" name="Int. J. Syst. Evol. Microbiol.">
        <title>The Global Catalogue of Microorganisms (GCM) 10K type strain sequencing project: providing services to taxonomists for standard genome sequencing and annotation.</title>
        <authorList>
            <consortium name="The Broad Institute Genomics Platform"/>
            <consortium name="The Broad Institute Genome Sequencing Center for Infectious Disease"/>
            <person name="Wu L."/>
            <person name="Ma J."/>
        </authorList>
    </citation>
    <scope>NUCLEOTIDE SEQUENCE [LARGE SCALE GENOMIC DNA]</scope>
    <source>
        <strain evidence="2">YIM 94188</strain>
    </source>
</reference>
<gene>
    <name evidence="1" type="ORF">ACFPQB_06000</name>
</gene>
<protein>
    <submittedName>
        <fullName evidence="1">Uncharacterized protein</fullName>
    </submittedName>
</protein>
<keyword evidence="2" id="KW-1185">Reference proteome</keyword>
<proteinExistence type="predicted"/>
<dbReference type="Proteomes" id="UP001596072">
    <property type="component" value="Unassembled WGS sequence"/>
</dbReference>
<comment type="caution">
    <text evidence="1">The sequence shown here is derived from an EMBL/GenBank/DDBJ whole genome shotgun (WGS) entry which is preliminary data.</text>
</comment>
<dbReference type="EMBL" id="JBHSNS010000001">
    <property type="protein sequence ID" value="MFC5728463.1"/>
    <property type="molecule type" value="Genomic_DNA"/>
</dbReference>
<evidence type="ECO:0000313" key="1">
    <source>
        <dbReference type="EMBL" id="MFC5728463.1"/>
    </source>
</evidence>
<evidence type="ECO:0000313" key="2">
    <source>
        <dbReference type="Proteomes" id="UP001596072"/>
    </source>
</evidence>
<sequence>MSGEYDVYEPPAAAQPGTGGSWQVLVEYSNRGEAKPPTIVTVLPPLFGSRDEALRAAEEAAFRYQPPDPMAPQGRDVFDDGPDGFLTIVQGAMSTFHFSTRIVRHRGSAP</sequence>